<evidence type="ECO:0000259" key="1">
    <source>
        <dbReference type="Pfam" id="PF05678"/>
    </source>
</evidence>
<reference evidence="3" key="2">
    <citation type="submission" date="2025-08" db="UniProtKB">
        <authorList>
            <consortium name="RefSeq"/>
        </authorList>
    </citation>
    <scope>IDENTIFICATION</scope>
    <source>
        <tissue evidence="3">Young leaves</tissue>
    </source>
</reference>
<organism evidence="2 3">
    <name type="scientific">Abrus precatorius</name>
    <name type="common">Indian licorice</name>
    <name type="synonym">Glycine abrus</name>
    <dbReference type="NCBI Taxonomy" id="3816"/>
    <lineage>
        <taxon>Eukaryota</taxon>
        <taxon>Viridiplantae</taxon>
        <taxon>Streptophyta</taxon>
        <taxon>Embryophyta</taxon>
        <taxon>Tracheophyta</taxon>
        <taxon>Spermatophyta</taxon>
        <taxon>Magnoliopsida</taxon>
        <taxon>eudicotyledons</taxon>
        <taxon>Gunneridae</taxon>
        <taxon>Pentapetalae</taxon>
        <taxon>rosids</taxon>
        <taxon>fabids</taxon>
        <taxon>Fabales</taxon>
        <taxon>Fabaceae</taxon>
        <taxon>Papilionoideae</taxon>
        <taxon>50 kb inversion clade</taxon>
        <taxon>NPAAA clade</taxon>
        <taxon>indigoferoid/millettioid clade</taxon>
        <taxon>Abreae</taxon>
        <taxon>Abrus</taxon>
    </lineage>
</organism>
<accession>A0A8B8KHN3</accession>
<dbReference type="KEGG" id="aprc:113855856"/>
<dbReference type="Pfam" id="PF05678">
    <property type="entry name" value="VQ"/>
    <property type="match status" value="1"/>
</dbReference>
<dbReference type="InterPro" id="IPR008889">
    <property type="entry name" value="VQ"/>
</dbReference>
<dbReference type="PANTHER" id="PTHR34777:SF15">
    <property type="entry name" value="VQ MOTIF PROTEIN"/>
    <property type="match status" value="1"/>
</dbReference>
<dbReference type="GeneID" id="113855856"/>
<dbReference type="RefSeq" id="XP_027343286.1">
    <property type="nucleotide sequence ID" value="XM_027487485.1"/>
</dbReference>
<dbReference type="Proteomes" id="UP000694853">
    <property type="component" value="Unplaced"/>
</dbReference>
<dbReference type="PANTHER" id="PTHR34777">
    <property type="entry name" value="VQ MOTIF-CONTAINING PROTEIN 10"/>
    <property type="match status" value="1"/>
</dbReference>
<evidence type="ECO:0000313" key="2">
    <source>
        <dbReference type="Proteomes" id="UP000694853"/>
    </source>
</evidence>
<proteinExistence type="predicted"/>
<reference evidence="2" key="1">
    <citation type="journal article" date="2019" name="Toxins">
        <title>Detection of Abrin-Like and Prepropulchellin-Like Toxin Genes and Transcripts Using Whole Genome Sequencing and Full-Length Transcript Sequencing of Abrus precatorius.</title>
        <authorList>
            <person name="Hovde B.T."/>
            <person name="Daligault H.E."/>
            <person name="Hanschen E.R."/>
            <person name="Kunde Y.A."/>
            <person name="Johnson M.B."/>
            <person name="Starkenburg S.R."/>
            <person name="Johnson S.L."/>
        </authorList>
    </citation>
    <scope>NUCLEOTIDE SEQUENCE [LARGE SCALE GENOMIC DNA]</scope>
</reference>
<dbReference type="AlphaFoldDB" id="A0A8B8KHN3"/>
<evidence type="ECO:0000313" key="3">
    <source>
        <dbReference type="RefSeq" id="XP_027343286.1"/>
    </source>
</evidence>
<keyword evidence="2" id="KW-1185">Reference proteome</keyword>
<gene>
    <name evidence="3" type="primary">LOC113855856</name>
</gene>
<dbReference type="OrthoDB" id="691083at2759"/>
<feature type="domain" description="VQ" evidence="1">
    <location>
        <begin position="28"/>
        <end position="52"/>
    </location>
</feature>
<name>A0A8B8KHN3_ABRPR</name>
<protein>
    <submittedName>
        <fullName evidence="3">VQ motif-containing protein 10-like</fullName>
    </submittedName>
</protein>
<sequence length="120" mass="13333">MHLIPTTLKQVNNNKKLIMTTAPKIVHIETRYVETEAVNFRDVVQRLTGKNSSLVASSDHSKVITSRDGVCAKPEEHATPISDGNEKSSVLSSMVLMNLSFKDFEGFLSDMPSMEELLLL</sequence>
<dbReference type="InterPro" id="IPR039608">
    <property type="entry name" value="VQ_1/10"/>
</dbReference>